<protein>
    <submittedName>
        <fullName evidence="1">Uncharacterized protein</fullName>
    </submittedName>
</protein>
<proteinExistence type="predicted"/>
<evidence type="ECO:0000313" key="1">
    <source>
        <dbReference type="EMBL" id="CDL91233.1"/>
    </source>
</evidence>
<gene>
    <name evidence="1" type="ORF">CTDIVETGP_1303</name>
</gene>
<comment type="caution">
    <text evidence="1">The sequence shown here is derived from an EMBL/GenBank/DDBJ whole genome shotgun (WGS) entry which is preliminary data.</text>
</comment>
<dbReference type="EMBL" id="CBXI010000022">
    <property type="protein sequence ID" value="CDL91233.1"/>
    <property type="molecule type" value="Genomic_DNA"/>
</dbReference>
<dbReference type="AlphaFoldDB" id="W6N415"/>
<sequence>MKETYLLINGSRNKDGMNIIQAFIWNWRTYDFDVKGKITSKDFVRMKVLMQNIGAEQLVVVKKLLQWKWSKEAVLFCLIF</sequence>
<accession>W6N415</accession>
<reference evidence="1 2" key="1">
    <citation type="journal article" date="2015" name="Genome Announc.">
        <title>Draft Genome Sequence of Clostridium tyrobutyricum Strain DIVETGP, Isolated from Cow's Milk for Grana Padano Production.</title>
        <authorList>
            <person name="Soggiu A."/>
            <person name="Piras C."/>
            <person name="Gaiarsa S."/>
            <person name="Sassera D."/>
            <person name="Roncada P."/>
            <person name="Bendixen E."/>
            <person name="Brasca M."/>
            <person name="Bonizzi L."/>
        </authorList>
    </citation>
    <scope>NUCLEOTIDE SEQUENCE [LARGE SCALE GENOMIC DNA]</scope>
    <source>
        <strain evidence="1 2">DIVETGP</strain>
    </source>
</reference>
<evidence type="ECO:0000313" key="2">
    <source>
        <dbReference type="Proteomes" id="UP000019482"/>
    </source>
</evidence>
<name>W6N415_CLOTY</name>
<keyword evidence="2" id="KW-1185">Reference proteome</keyword>
<organism evidence="1 2">
    <name type="scientific">Clostridium tyrobutyricum DIVETGP</name>
    <dbReference type="NCBI Taxonomy" id="1408889"/>
    <lineage>
        <taxon>Bacteria</taxon>
        <taxon>Bacillati</taxon>
        <taxon>Bacillota</taxon>
        <taxon>Clostridia</taxon>
        <taxon>Eubacteriales</taxon>
        <taxon>Clostridiaceae</taxon>
        <taxon>Clostridium</taxon>
    </lineage>
</organism>
<dbReference type="Proteomes" id="UP000019482">
    <property type="component" value="Unassembled WGS sequence"/>
</dbReference>